<dbReference type="GO" id="GO:0000139">
    <property type="term" value="C:Golgi membrane"/>
    <property type="evidence" value="ECO:0007669"/>
    <property type="project" value="UniProtKB-SubCell"/>
</dbReference>
<dbReference type="UniPathway" id="UPA00378"/>
<evidence type="ECO:0000256" key="1">
    <source>
        <dbReference type="ARBA" id="ARBA00004323"/>
    </source>
</evidence>
<feature type="domain" description="Fucosyltransferase N-terminal" evidence="14">
    <location>
        <begin position="61"/>
        <end position="168"/>
    </location>
</feature>
<dbReference type="Pfam" id="PF00852">
    <property type="entry name" value="Glyco_transf_10"/>
    <property type="match status" value="1"/>
</dbReference>
<comment type="similarity">
    <text evidence="3 12">Belongs to the glycosyltransferase 10 family.</text>
</comment>
<dbReference type="PANTHER" id="PTHR48438">
    <property type="entry name" value="ALPHA-(1,3)-FUCOSYLTRANSFERASE C-RELATED"/>
    <property type="match status" value="1"/>
</dbReference>
<evidence type="ECO:0000256" key="10">
    <source>
        <dbReference type="ARBA" id="ARBA00023136"/>
    </source>
</evidence>
<dbReference type="Gene3D" id="3.40.50.11660">
    <property type="entry name" value="Glycosyl transferase family 10, C-terminal domain"/>
    <property type="match status" value="1"/>
</dbReference>
<comment type="subcellular location">
    <subcellularLocation>
        <location evidence="1">Golgi apparatus membrane</location>
        <topology evidence="1">Single-pass type II membrane protein</topology>
    </subcellularLocation>
    <subcellularLocation>
        <location evidence="12">Golgi apparatus</location>
        <location evidence="12">Golgi stack membrane</location>
        <topology evidence="12">Single-pass type II membrane protein</topology>
    </subcellularLocation>
</comment>
<dbReference type="PANTHER" id="PTHR48438:SF1">
    <property type="entry name" value="ALPHA-(1,3)-FUCOSYLTRANSFERASE C-RELATED"/>
    <property type="match status" value="1"/>
</dbReference>
<keyword evidence="8" id="KW-1133">Transmembrane helix</keyword>
<evidence type="ECO:0000256" key="8">
    <source>
        <dbReference type="ARBA" id="ARBA00022989"/>
    </source>
</evidence>
<evidence type="ECO:0000256" key="4">
    <source>
        <dbReference type="ARBA" id="ARBA00022676"/>
    </source>
</evidence>
<keyword evidence="4 12" id="KW-0328">Glycosyltransferase</keyword>
<dbReference type="SUPFAM" id="SSF53756">
    <property type="entry name" value="UDP-Glycosyltransferase/glycogen phosphorylase"/>
    <property type="match status" value="1"/>
</dbReference>
<evidence type="ECO:0000256" key="5">
    <source>
        <dbReference type="ARBA" id="ARBA00022679"/>
    </source>
</evidence>
<dbReference type="GO" id="GO:0008417">
    <property type="term" value="F:fucosyltransferase activity"/>
    <property type="evidence" value="ECO:0007669"/>
    <property type="project" value="InterPro"/>
</dbReference>
<evidence type="ECO:0000256" key="11">
    <source>
        <dbReference type="ARBA" id="ARBA00023180"/>
    </source>
</evidence>
<evidence type="ECO:0000256" key="12">
    <source>
        <dbReference type="RuleBase" id="RU003832"/>
    </source>
</evidence>
<gene>
    <name evidence="15" type="ORF">KP79_PYT23562</name>
</gene>
<dbReference type="GO" id="GO:0032580">
    <property type="term" value="C:Golgi cisterna membrane"/>
    <property type="evidence" value="ECO:0007669"/>
    <property type="project" value="UniProtKB-SubCell"/>
</dbReference>
<keyword evidence="11" id="KW-0325">Glycoprotein</keyword>
<keyword evidence="5 12" id="KW-0808">Transferase</keyword>
<dbReference type="Pfam" id="PF17039">
    <property type="entry name" value="Glyco_tran_10_N"/>
    <property type="match status" value="1"/>
</dbReference>
<dbReference type="STRING" id="6573.A0A210PEQ8"/>
<dbReference type="InterPro" id="IPR055270">
    <property type="entry name" value="Glyco_tran_10_C"/>
</dbReference>
<organism evidence="15 16">
    <name type="scientific">Mizuhopecten yessoensis</name>
    <name type="common">Japanese scallop</name>
    <name type="synonym">Patinopecten yessoensis</name>
    <dbReference type="NCBI Taxonomy" id="6573"/>
    <lineage>
        <taxon>Eukaryota</taxon>
        <taxon>Metazoa</taxon>
        <taxon>Spiralia</taxon>
        <taxon>Lophotrochozoa</taxon>
        <taxon>Mollusca</taxon>
        <taxon>Bivalvia</taxon>
        <taxon>Autobranchia</taxon>
        <taxon>Pteriomorphia</taxon>
        <taxon>Pectinida</taxon>
        <taxon>Pectinoidea</taxon>
        <taxon>Pectinidae</taxon>
        <taxon>Mizuhopecten</taxon>
    </lineage>
</organism>
<dbReference type="EC" id="2.4.1.-" evidence="12"/>
<feature type="domain" description="Fucosyltransferase C-terminal" evidence="13">
    <location>
        <begin position="193"/>
        <end position="356"/>
    </location>
</feature>
<evidence type="ECO:0000256" key="7">
    <source>
        <dbReference type="ARBA" id="ARBA00022968"/>
    </source>
</evidence>
<protein>
    <recommendedName>
        <fullName evidence="12">Fucosyltransferase</fullName>
        <ecNumber evidence="12">2.4.1.-</ecNumber>
    </recommendedName>
</protein>
<evidence type="ECO:0000256" key="3">
    <source>
        <dbReference type="ARBA" id="ARBA00008919"/>
    </source>
</evidence>
<evidence type="ECO:0000256" key="2">
    <source>
        <dbReference type="ARBA" id="ARBA00004922"/>
    </source>
</evidence>
<evidence type="ECO:0000259" key="14">
    <source>
        <dbReference type="Pfam" id="PF17039"/>
    </source>
</evidence>
<name>A0A210PEQ8_MIZYE</name>
<evidence type="ECO:0000313" key="15">
    <source>
        <dbReference type="EMBL" id="OWF34973.1"/>
    </source>
</evidence>
<keyword evidence="9 12" id="KW-0333">Golgi apparatus</keyword>
<dbReference type="Proteomes" id="UP000242188">
    <property type="component" value="Unassembled WGS sequence"/>
</dbReference>
<comment type="caution">
    <text evidence="15">The sequence shown here is derived from an EMBL/GenBank/DDBJ whole genome shotgun (WGS) entry which is preliminary data.</text>
</comment>
<reference evidence="15 16" key="1">
    <citation type="journal article" date="2017" name="Nat. Ecol. Evol.">
        <title>Scallop genome provides insights into evolution of bilaterian karyotype and development.</title>
        <authorList>
            <person name="Wang S."/>
            <person name="Zhang J."/>
            <person name="Jiao W."/>
            <person name="Li J."/>
            <person name="Xun X."/>
            <person name="Sun Y."/>
            <person name="Guo X."/>
            <person name="Huan P."/>
            <person name="Dong B."/>
            <person name="Zhang L."/>
            <person name="Hu X."/>
            <person name="Sun X."/>
            <person name="Wang J."/>
            <person name="Zhao C."/>
            <person name="Wang Y."/>
            <person name="Wang D."/>
            <person name="Huang X."/>
            <person name="Wang R."/>
            <person name="Lv J."/>
            <person name="Li Y."/>
            <person name="Zhang Z."/>
            <person name="Liu B."/>
            <person name="Lu W."/>
            <person name="Hui Y."/>
            <person name="Liang J."/>
            <person name="Zhou Z."/>
            <person name="Hou R."/>
            <person name="Li X."/>
            <person name="Liu Y."/>
            <person name="Li H."/>
            <person name="Ning X."/>
            <person name="Lin Y."/>
            <person name="Zhao L."/>
            <person name="Xing Q."/>
            <person name="Dou J."/>
            <person name="Li Y."/>
            <person name="Mao J."/>
            <person name="Guo H."/>
            <person name="Dou H."/>
            <person name="Li T."/>
            <person name="Mu C."/>
            <person name="Jiang W."/>
            <person name="Fu Q."/>
            <person name="Fu X."/>
            <person name="Miao Y."/>
            <person name="Liu J."/>
            <person name="Yu Q."/>
            <person name="Li R."/>
            <person name="Liao H."/>
            <person name="Li X."/>
            <person name="Kong Y."/>
            <person name="Jiang Z."/>
            <person name="Chourrout D."/>
            <person name="Li R."/>
            <person name="Bao Z."/>
        </authorList>
    </citation>
    <scope>NUCLEOTIDE SEQUENCE [LARGE SCALE GENOMIC DNA]</scope>
    <source>
        <strain evidence="15 16">PY_sf001</strain>
    </source>
</reference>
<keyword evidence="6 12" id="KW-0812">Transmembrane</keyword>
<accession>A0A210PEQ8</accession>
<evidence type="ECO:0000259" key="13">
    <source>
        <dbReference type="Pfam" id="PF00852"/>
    </source>
</evidence>
<proteinExistence type="inferred from homology"/>
<evidence type="ECO:0000256" key="6">
    <source>
        <dbReference type="ARBA" id="ARBA00022692"/>
    </source>
</evidence>
<dbReference type="OrthoDB" id="427096at2759"/>
<dbReference type="FunFam" id="3.40.50.11660:FF:000004">
    <property type="entry name" value="Glycoprotein 3-alpha-L-fucosyltransferase A"/>
    <property type="match status" value="1"/>
</dbReference>
<keyword evidence="10" id="KW-0472">Membrane</keyword>
<dbReference type="InterPro" id="IPR038577">
    <property type="entry name" value="GT10-like_C_sf"/>
</dbReference>
<dbReference type="InterPro" id="IPR031481">
    <property type="entry name" value="Glyco_tran_10_N"/>
</dbReference>
<keyword evidence="16" id="KW-1185">Reference proteome</keyword>
<evidence type="ECO:0000256" key="9">
    <source>
        <dbReference type="ARBA" id="ARBA00023034"/>
    </source>
</evidence>
<dbReference type="AlphaFoldDB" id="A0A210PEQ8"/>
<evidence type="ECO:0000313" key="16">
    <source>
        <dbReference type="Proteomes" id="UP000242188"/>
    </source>
</evidence>
<comment type="pathway">
    <text evidence="2">Protein modification; protein glycosylation.</text>
</comment>
<dbReference type="InterPro" id="IPR001503">
    <property type="entry name" value="Glyco_trans_10"/>
</dbReference>
<sequence length="390" mass="46247">MNKRITMVRKNIRRKHVIGVLGLVFIIYISMSAYTYEKFCRAKSCEENIIKLSHSNFVNKSTKTVLVWTKYFFGDWAEHVSGNMSRSKHNCSVTSDRRELGSADAVLFHLIDLWFWETVPGFRRPDQVWVLYNMEAPPHHHFTGKPWIQAFNWTMTYRTDSTIPSPYGEFVPLTSEEKETATLLYMNRNFAVNKTKIAVAVVSNCQDDVQRYRYIRQLEKYVDIDYFGKCGHLSCPRTSNAECDEKKYRFRIAFENANCKDYVTEKFWKSLNQESVPIVNWGSHQVINAPKNSYINIHDFKSAKELGTYLNMLSTNDKLYNKYFAWKTQYKPEHEEMYAFKYLCDALHTPRLAQTIVDPNKWLRTDSCRTWSIREVLRRHLDRFMFDFGW</sequence>
<keyword evidence="7" id="KW-0735">Signal-anchor</keyword>
<dbReference type="EMBL" id="NEDP02076746">
    <property type="protein sequence ID" value="OWF34973.1"/>
    <property type="molecule type" value="Genomic_DNA"/>
</dbReference>